<dbReference type="eggNOG" id="ENOG5031G06">
    <property type="taxonomic scope" value="Bacteria"/>
</dbReference>
<keyword evidence="4" id="KW-1185">Reference proteome</keyword>
<feature type="signal peptide" evidence="2">
    <location>
        <begin position="1"/>
        <end position="29"/>
    </location>
</feature>
<dbReference type="EMBL" id="CM000950">
    <property type="protein sequence ID" value="EDY62989.2"/>
    <property type="molecule type" value="Genomic_DNA"/>
</dbReference>
<proteinExistence type="predicted"/>
<dbReference type="AlphaFoldDB" id="B5H7Z8"/>
<accession>B5H7Z8</accession>
<feature type="region of interest" description="Disordered" evidence="1">
    <location>
        <begin position="30"/>
        <end position="75"/>
    </location>
</feature>
<keyword evidence="2" id="KW-0732">Signal</keyword>
<protein>
    <submittedName>
        <fullName evidence="3">Secreted protein</fullName>
    </submittedName>
</protein>
<evidence type="ECO:0000313" key="4">
    <source>
        <dbReference type="Proteomes" id="UP000002805"/>
    </source>
</evidence>
<feature type="compositionally biased region" description="Basic and acidic residues" evidence="1">
    <location>
        <begin position="50"/>
        <end position="59"/>
    </location>
</feature>
<evidence type="ECO:0000256" key="1">
    <source>
        <dbReference type="SAM" id="MobiDB-lite"/>
    </source>
</evidence>
<sequence>MRSKRSFLGIVGVLAWTLMAVVSTGSAQAATASGSGVSGDVRIAPPAPARRRDGGRARAEAGGPPPTGSLSPTETPAAHFIHRADGELFDCAPGNLCVEVWDPTVSKWKIFFLYHCNRYWLSDWHGNGYYLNKQTGGVTSYFYGQGGDVRRAFTPPQVGTQDWTPVWSIRNC</sequence>
<name>B5H7Z8_STRE2</name>
<dbReference type="HOGENOM" id="CLU_1554440_0_0_11"/>
<dbReference type="Proteomes" id="UP000002805">
    <property type="component" value="Chromosome"/>
</dbReference>
<gene>
    <name evidence="3" type="ORF">SSDG_01308</name>
</gene>
<organism evidence="3 4">
    <name type="scientific">Streptomyces pristinaespiralis (strain ATCC 25486 / DSM 40338 / CBS 914.69 / JCM 4507 / KCC S-0507 / NBRC 13074 / NRRL 2958 / 5647)</name>
    <dbReference type="NCBI Taxonomy" id="457429"/>
    <lineage>
        <taxon>Bacteria</taxon>
        <taxon>Bacillati</taxon>
        <taxon>Actinomycetota</taxon>
        <taxon>Actinomycetes</taxon>
        <taxon>Kitasatosporales</taxon>
        <taxon>Streptomycetaceae</taxon>
        <taxon>Streptomyces</taxon>
    </lineage>
</organism>
<evidence type="ECO:0000313" key="3">
    <source>
        <dbReference type="EMBL" id="EDY62989.2"/>
    </source>
</evidence>
<reference evidence="4" key="1">
    <citation type="submission" date="2008-02" db="EMBL/GenBank/DDBJ databases">
        <authorList>
            <consortium name="The Broad Institute Genome Sequencing Platform"/>
            <person name="Fischbach M."/>
            <person name="Ward D."/>
            <person name="Young S."/>
            <person name="Jaffe D."/>
            <person name="Gnerre S."/>
            <person name="Berlin A."/>
            <person name="Heiman D."/>
            <person name="Hepburn T."/>
            <person name="Sykes S."/>
            <person name="Alvarado L."/>
            <person name="Kodira C.D."/>
            <person name="Straight P."/>
            <person name="Clardy J."/>
            <person name="Hung D."/>
            <person name="Kolter R."/>
            <person name="Mekalanos J."/>
            <person name="Walker S."/>
            <person name="Walsh C.T."/>
            <person name="Lander E."/>
            <person name="Galagan J."/>
            <person name="Nusbaum C."/>
            <person name="Birren B."/>
        </authorList>
    </citation>
    <scope>NUCLEOTIDE SEQUENCE [LARGE SCALE GENOMIC DNA]</scope>
    <source>
        <strain evidence="4">ATCC 25486 / DSM 40338 / CBS 914.69 / JCM 4507 / NBRC 13074 / NRRL 2958 / 5647</strain>
    </source>
</reference>
<evidence type="ECO:0000256" key="2">
    <source>
        <dbReference type="SAM" id="SignalP"/>
    </source>
</evidence>
<feature type="chain" id="PRO_5002834538" evidence="2">
    <location>
        <begin position="30"/>
        <end position="172"/>
    </location>
</feature>
<dbReference type="RefSeq" id="WP_005308180.1">
    <property type="nucleotide sequence ID" value="NZ_CM000950.1"/>
</dbReference>
<feature type="compositionally biased region" description="Low complexity" evidence="1">
    <location>
        <begin position="30"/>
        <end position="44"/>
    </location>
</feature>
<reference evidence="4" key="2">
    <citation type="submission" date="2009-10" db="EMBL/GenBank/DDBJ databases">
        <title>The genome sequence of Streptomyces pristinaespiralis strain ATCC 25486.</title>
        <authorList>
            <consortium name="The Broad Institute Genome Sequencing Platform"/>
            <consortium name="Broad Institute Microbial Sequencing Center"/>
            <person name="Fischbach M."/>
            <person name="Godfrey P."/>
            <person name="Ward D."/>
            <person name="Young S."/>
            <person name="Zeng Q."/>
            <person name="Koehrsen M."/>
            <person name="Alvarado L."/>
            <person name="Berlin A.M."/>
            <person name="Bochicchio J."/>
            <person name="Borenstein D."/>
            <person name="Chapman S.B."/>
            <person name="Chen Z."/>
            <person name="Engels R."/>
            <person name="Freedman E."/>
            <person name="Gellesch M."/>
            <person name="Goldberg J."/>
            <person name="Griggs A."/>
            <person name="Gujja S."/>
            <person name="Heilman E.R."/>
            <person name="Heiman D.I."/>
            <person name="Hepburn T.A."/>
            <person name="Howarth C."/>
            <person name="Jen D."/>
            <person name="Larson L."/>
            <person name="Lewis B."/>
            <person name="Mehta T."/>
            <person name="Park D."/>
            <person name="Pearson M."/>
            <person name="Richards J."/>
            <person name="Roberts A."/>
            <person name="Saif S."/>
            <person name="Shea T.D."/>
            <person name="Shenoy N."/>
            <person name="Sisk P."/>
            <person name="Stolte C."/>
            <person name="Sykes S.N."/>
            <person name="Thomson T."/>
            <person name="Walk T."/>
            <person name="White J."/>
            <person name="Yandava C."/>
            <person name="Straight P."/>
            <person name="Clardy J."/>
            <person name="Hung D."/>
            <person name="Kolter R."/>
            <person name="Mekalanos J."/>
            <person name="Walker S."/>
            <person name="Walsh C.T."/>
            <person name="Wieland-Brown L.C."/>
            <person name="Haas B."/>
            <person name="Nusbaum C."/>
            <person name="Birren B."/>
        </authorList>
    </citation>
    <scope>NUCLEOTIDE SEQUENCE [LARGE SCALE GENOMIC DNA]</scope>
    <source>
        <strain evidence="4">ATCC 25486 / DSM 40338 / CBS 914.69 / JCM 4507 / NBRC 13074 / NRRL 2958 / 5647</strain>
    </source>
</reference>